<dbReference type="AlphaFoldDB" id="A0A445MMI4"/>
<dbReference type="Proteomes" id="UP000290560">
    <property type="component" value="Unassembled WGS sequence"/>
</dbReference>
<name>A0A445MMI4_ENSVE</name>
<gene>
    <name evidence="1" type="ORF">BHM03_00058049</name>
</gene>
<organism evidence="1">
    <name type="scientific">Ensete ventricosum</name>
    <name type="common">Abyssinian banana</name>
    <name type="synonym">Musa ensete</name>
    <dbReference type="NCBI Taxonomy" id="4639"/>
    <lineage>
        <taxon>Eukaryota</taxon>
        <taxon>Viridiplantae</taxon>
        <taxon>Streptophyta</taxon>
        <taxon>Embryophyta</taxon>
        <taxon>Tracheophyta</taxon>
        <taxon>Spermatophyta</taxon>
        <taxon>Magnoliopsida</taxon>
        <taxon>Liliopsida</taxon>
        <taxon>Zingiberales</taxon>
        <taxon>Musaceae</taxon>
        <taxon>Ensete</taxon>
    </lineage>
</organism>
<evidence type="ECO:0000313" key="1">
    <source>
        <dbReference type="EMBL" id="RZR75452.1"/>
    </source>
</evidence>
<reference evidence="1" key="1">
    <citation type="journal article" date="2018" name="Data Brief">
        <title>Genome sequence data from 17 accessions of Ensete ventricosum, a staple food crop for millions in Ethiopia.</title>
        <authorList>
            <person name="Yemataw Z."/>
            <person name="Muzemil S."/>
            <person name="Ambachew D."/>
            <person name="Tripathi L."/>
            <person name="Tesfaye K."/>
            <person name="Chala A."/>
            <person name="Farbos A."/>
            <person name="O'Neill P."/>
            <person name="Moore K."/>
            <person name="Grant M."/>
            <person name="Studholme D.J."/>
        </authorList>
    </citation>
    <scope>NUCLEOTIDE SEQUENCE [LARGE SCALE GENOMIC DNA]</scope>
    <source>
        <tissue evidence="1">Leaf</tissue>
    </source>
</reference>
<protein>
    <submittedName>
        <fullName evidence="1">Uncharacterized protein</fullName>
    </submittedName>
</protein>
<sequence>MDGCDILFSFCLRVRFRLAHTSGWGLLTHRNLFWRERKRKSCAGSHVSSEYWGPKRLFVWIWLSLCLARARVLLTFAHPRSDSQAFYTECLARARVLLTFAHPRSDSQALYTKCIVRESAEAQPRCSP</sequence>
<proteinExistence type="predicted"/>
<dbReference type="EMBL" id="KV876811">
    <property type="protein sequence ID" value="RZR75452.1"/>
    <property type="molecule type" value="Genomic_DNA"/>
</dbReference>
<accession>A0A445MMI4</accession>